<reference evidence="1 2" key="1">
    <citation type="submission" date="2019-10" db="EMBL/GenBank/DDBJ databases">
        <authorList>
            <person name="Palmer J.M."/>
        </authorList>
    </citation>
    <scope>NUCLEOTIDE SEQUENCE [LARGE SCALE GENOMIC DNA]</scope>
    <source>
        <strain evidence="1 2">TWF506</strain>
    </source>
</reference>
<comment type="caution">
    <text evidence="1">The sequence shown here is derived from an EMBL/GenBank/DDBJ whole genome shotgun (WGS) entry which is preliminary data.</text>
</comment>
<evidence type="ECO:0000313" key="1">
    <source>
        <dbReference type="EMBL" id="KAK6502493.1"/>
    </source>
</evidence>
<proteinExistence type="predicted"/>
<organism evidence="1 2">
    <name type="scientific">Arthrobotrys conoides</name>
    <dbReference type="NCBI Taxonomy" id="74498"/>
    <lineage>
        <taxon>Eukaryota</taxon>
        <taxon>Fungi</taxon>
        <taxon>Dikarya</taxon>
        <taxon>Ascomycota</taxon>
        <taxon>Pezizomycotina</taxon>
        <taxon>Orbiliomycetes</taxon>
        <taxon>Orbiliales</taxon>
        <taxon>Orbiliaceae</taxon>
        <taxon>Arthrobotrys</taxon>
    </lineage>
</organism>
<accession>A0AAN8NHN3</accession>
<dbReference type="EMBL" id="JAVHJM010000011">
    <property type="protein sequence ID" value="KAK6502493.1"/>
    <property type="molecule type" value="Genomic_DNA"/>
</dbReference>
<dbReference type="AlphaFoldDB" id="A0AAN8NHN3"/>
<dbReference type="Proteomes" id="UP001307849">
    <property type="component" value="Unassembled WGS sequence"/>
</dbReference>
<evidence type="ECO:0000313" key="2">
    <source>
        <dbReference type="Proteomes" id="UP001307849"/>
    </source>
</evidence>
<protein>
    <submittedName>
        <fullName evidence="1">Uncharacterized protein</fullName>
    </submittedName>
</protein>
<gene>
    <name evidence="1" type="ORF">TWF506_003074</name>
</gene>
<sequence length="106" mass="12236">MLQALSYTPQKRLKRLGLITLSGCTSTPTYRWSYIVVYTNPSDENDEEVAARGGYSRRFLGPYTVGDRRTLEGVYKILRFLDHLFDYKTSVWLPGIAQIDNTFCCR</sequence>
<keyword evidence="2" id="KW-1185">Reference proteome</keyword>
<name>A0AAN8NHN3_9PEZI</name>